<evidence type="ECO:0000313" key="1">
    <source>
        <dbReference type="EMBL" id="QEF99633.1"/>
    </source>
</evidence>
<dbReference type="KEGG" id="smam:Mal15_36990"/>
<dbReference type="PROSITE" id="PS51318">
    <property type="entry name" value="TAT"/>
    <property type="match status" value="1"/>
</dbReference>
<gene>
    <name evidence="1" type="ORF">Mal15_36990</name>
</gene>
<dbReference type="InterPro" id="IPR006311">
    <property type="entry name" value="TAT_signal"/>
</dbReference>
<dbReference type="InterPro" id="IPR017850">
    <property type="entry name" value="Alkaline_phosphatase_core_sf"/>
</dbReference>
<dbReference type="SUPFAM" id="SSF53649">
    <property type="entry name" value="Alkaline phosphatase-like"/>
    <property type="match status" value="1"/>
</dbReference>
<accession>A0A5B9MFL8</accession>
<organism evidence="1 2">
    <name type="scientific">Stieleria maiorica</name>
    <dbReference type="NCBI Taxonomy" id="2795974"/>
    <lineage>
        <taxon>Bacteria</taxon>
        <taxon>Pseudomonadati</taxon>
        <taxon>Planctomycetota</taxon>
        <taxon>Planctomycetia</taxon>
        <taxon>Pirellulales</taxon>
        <taxon>Pirellulaceae</taxon>
        <taxon>Stieleria</taxon>
    </lineage>
</organism>
<reference evidence="1 2" key="1">
    <citation type="submission" date="2019-02" db="EMBL/GenBank/DDBJ databases">
        <title>Planctomycetal bacteria perform biofilm scaping via a novel small molecule.</title>
        <authorList>
            <person name="Jeske O."/>
            <person name="Boedeker C."/>
            <person name="Wiegand S."/>
            <person name="Breitling P."/>
            <person name="Kallscheuer N."/>
            <person name="Jogler M."/>
            <person name="Rohde M."/>
            <person name="Petersen J."/>
            <person name="Medema M.H."/>
            <person name="Surup F."/>
            <person name="Jogler C."/>
        </authorList>
    </citation>
    <scope>NUCLEOTIDE SEQUENCE [LARGE SCALE GENOMIC DNA]</scope>
    <source>
        <strain evidence="1 2">Mal15</strain>
    </source>
</reference>
<dbReference type="Pfam" id="PF07394">
    <property type="entry name" value="DUF1501"/>
    <property type="match status" value="1"/>
</dbReference>
<evidence type="ECO:0000313" key="2">
    <source>
        <dbReference type="Proteomes" id="UP000321353"/>
    </source>
</evidence>
<dbReference type="InterPro" id="IPR010869">
    <property type="entry name" value="DUF1501"/>
</dbReference>
<dbReference type="PANTHER" id="PTHR43737:SF1">
    <property type="entry name" value="DUF1501 DOMAIN-CONTAINING PROTEIN"/>
    <property type="match status" value="1"/>
</dbReference>
<protein>
    <recommendedName>
        <fullName evidence="3">DUF1501 domain-containing protein</fullName>
    </recommendedName>
</protein>
<dbReference type="PANTHER" id="PTHR43737">
    <property type="entry name" value="BLL7424 PROTEIN"/>
    <property type="match status" value="1"/>
</dbReference>
<dbReference type="AlphaFoldDB" id="A0A5B9MFL8"/>
<evidence type="ECO:0008006" key="3">
    <source>
        <dbReference type="Google" id="ProtNLM"/>
    </source>
</evidence>
<dbReference type="Proteomes" id="UP000321353">
    <property type="component" value="Chromosome"/>
</dbReference>
<dbReference type="Gene3D" id="3.40.720.10">
    <property type="entry name" value="Alkaline Phosphatase, subunit A"/>
    <property type="match status" value="1"/>
</dbReference>
<proteinExistence type="predicted"/>
<keyword evidence="2" id="KW-1185">Reference proteome</keyword>
<name>A0A5B9MFL8_9BACT</name>
<dbReference type="EMBL" id="CP036264">
    <property type="protein sequence ID" value="QEF99633.1"/>
    <property type="molecule type" value="Genomic_DNA"/>
</dbReference>
<dbReference type="RefSeq" id="WP_147868998.1">
    <property type="nucleotide sequence ID" value="NZ_CP036264.1"/>
</dbReference>
<sequence length="421" mass="46117">MISRRNWLLSSGLAGFSAGFSGGSWLKASAEEAATKRKKCILIWLDGGPSHIDTLDPKPDAPDGHGGPLRPIQTSVAGIHLAESMPAIAKLIDRGAIIRGMSTQERQHAVGRKHLHTGYLTSQALDFPSIGSVVSYFHSESEGGPPRYVHLGGGDSSGCSSGFLGASHNPLKVVEQIDHLRSKVRPNEYSRRMKLLLDWEQTHPKKDEALFTAHRQTLRKTLDFMHSDYPGAFDLANEPDSIRQQYGKTKIGNACLQARRLVERDVSFVEVNSPHWDMHSGIYSEDTSGIKYRTLELDQAVAALTLDLDSRGLLNDTLIVWMGEFGRTPELRDGNRNGRDHYPTAWSTLLIGGGIPGGQVIGKTDERGATVLDRPVSAADFLATVYQIIGLDHRLEVIAPGNRPMQLVDRLATPVPIESLV</sequence>